<evidence type="ECO:0000259" key="6">
    <source>
        <dbReference type="Pfam" id="PF08543"/>
    </source>
</evidence>
<reference evidence="7 8" key="1">
    <citation type="submission" date="2018-11" db="EMBL/GenBank/DDBJ databases">
        <title>Genome sequencing of Lautropia sp. KCOM 2505 (= ChDC F240).</title>
        <authorList>
            <person name="Kook J.-K."/>
            <person name="Park S.-N."/>
            <person name="Lim Y.K."/>
        </authorList>
    </citation>
    <scope>NUCLEOTIDE SEQUENCE [LARGE SCALE GENOMIC DNA]</scope>
    <source>
        <strain evidence="7 8">KCOM 2505</strain>
    </source>
</reference>
<keyword evidence="3" id="KW-0547">Nucleotide-binding</keyword>
<dbReference type="OrthoDB" id="9800808at2"/>
<accession>A0A3R8LQI2</accession>
<protein>
    <recommendedName>
        <fullName evidence="1">pyridoxal kinase</fullName>
        <ecNumber evidence="1">2.7.1.35</ecNumber>
    </recommendedName>
</protein>
<evidence type="ECO:0000256" key="3">
    <source>
        <dbReference type="ARBA" id="ARBA00022741"/>
    </source>
</evidence>
<dbReference type="Pfam" id="PF08543">
    <property type="entry name" value="Phos_pyr_kin"/>
    <property type="match status" value="1"/>
</dbReference>
<proteinExistence type="predicted"/>
<dbReference type="GO" id="GO:0009443">
    <property type="term" value="P:pyridoxal 5'-phosphate salvage"/>
    <property type="evidence" value="ECO:0007669"/>
    <property type="project" value="InterPro"/>
</dbReference>
<dbReference type="PANTHER" id="PTHR10534:SF15">
    <property type="entry name" value="PYRIDOXINE_PYRIDOXAL_PYRIDOXAMINE KINASE"/>
    <property type="match status" value="1"/>
</dbReference>
<evidence type="ECO:0000256" key="4">
    <source>
        <dbReference type="ARBA" id="ARBA00022777"/>
    </source>
</evidence>
<dbReference type="RefSeq" id="WP_125095393.1">
    <property type="nucleotide sequence ID" value="NZ_RRUE01000001.1"/>
</dbReference>
<gene>
    <name evidence="7" type="ORF">EHV23_07725</name>
</gene>
<evidence type="ECO:0000313" key="7">
    <source>
        <dbReference type="EMBL" id="RRN45967.1"/>
    </source>
</evidence>
<dbReference type="Gene3D" id="3.40.1190.20">
    <property type="match status" value="1"/>
</dbReference>
<evidence type="ECO:0000256" key="5">
    <source>
        <dbReference type="ARBA" id="ARBA00022840"/>
    </source>
</evidence>
<comment type="caution">
    <text evidence="7">The sequence shown here is derived from an EMBL/GenBank/DDBJ whole genome shotgun (WGS) entry which is preliminary data.</text>
</comment>
<dbReference type="InterPro" id="IPR029056">
    <property type="entry name" value="Ribokinase-like"/>
</dbReference>
<dbReference type="EMBL" id="RRUE01000001">
    <property type="protein sequence ID" value="RRN45967.1"/>
    <property type="molecule type" value="Genomic_DNA"/>
</dbReference>
<dbReference type="GO" id="GO:0005829">
    <property type="term" value="C:cytosol"/>
    <property type="evidence" value="ECO:0007669"/>
    <property type="project" value="TreeGrafter"/>
</dbReference>
<dbReference type="GO" id="GO:0005524">
    <property type="term" value="F:ATP binding"/>
    <property type="evidence" value="ECO:0007669"/>
    <property type="project" value="UniProtKB-KW"/>
</dbReference>
<keyword evidence="2 7" id="KW-0808">Transferase</keyword>
<dbReference type="InterPro" id="IPR004625">
    <property type="entry name" value="PyrdxlKinase"/>
</dbReference>
<keyword evidence="4 7" id="KW-0418">Kinase</keyword>
<dbReference type="GO" id="GO:0008902">
    <property type="term" value="F:hydroxymethylpyrimidine kinase activity"/>
    <property type="evidence" value="ECO:0007669"/>
    <property type="project" value="TreeGrafter"/>
</dbReference>
<evidence type="ECO:0000256" key="2">
    <source>
        <dbReference type="ARBA" id="ARBA00022679"/>
    </source>
</evidence>
<keyword evidence="8" id="KW-1185">Reference proteome</keyword>
<dbReference type="PANTHER" id="PTHR10534">
    <property type="entry name" value="PYRIDOXAL KINASE"/>
    <property type="match status" value="1"/>
</dbReference>
<dbReference type="EC" id="2.7.1.35" evidence="1"/>
<dbReference type="GO" id="GO:0008478">
    <property type="term" value="F:pyridoxal kinase activity"/>
    <property type="evidence" value="ECO:0007669"/>
    <property type="project" value="UniProtKB-EC"/>
</dbReference>
<keyword evidence="5" id="KW-0067">ATP-binding</keyword>
<evidence type="ECO:0000313" key="8">
    <source>
        <dbReference type="Proteomes" id="UP000270261"/>
    </source>
</evidence>
<dbReference type="CDD" id="cd01173">
    <property type="entry name" value="pyridoxal_pyridoxamine_kinase"/>
    <property type="match status" value="1"/>
</dbReference>
<evidence type="ECO:0000256" key="1">
    <source>
        <dbReference type="ARBA" id="ARBA00012104"/>
    </source>
</evidence>
<dbReference type="AlphaFoldDB" id="A0A3R8LQI2"/>
<organism evidence="7 8">
    <name type="scientific">Lautropia dentalis</name>
    <dbReference type="NCBI Taxonomy" id="2490857"/>
    <lineage>
        <taxon>Bacteria</taxon>
        <taxon>Pseudomonadati</taxon>
        <taxon>Pseudomonadota</taxon>
        <taxon>Betaproteobacteria</taxon>
        <taxon>Burkholderiales</taxon>
        <taxon>Burkholderiaceae</taxon>
        <taxon>Lautropia</taxon>
    </lineage>
</organism>
<sequence>MDSLHTEEGQHVHYDALRPLALDVVSVQSMVVYGRVGNNVAWPVLQRAGLEAAIVPTVLFSNTPHYASIHGGAIPDDWFAGYLADLEARGALDVLRAVLVGYLGGPSQARMLAHWLPALKEQHPDLQIVIDPVMGDHDSGIYVADGMVDAYRHQLLPVATGMTPNGFELACLTQMPVNTLRETVAAARTLLGEGTEWVVVTSAAQADCAPDELQVVIVTHEGTESFRHQRIDSTVKGTGDLFSATLTARLLAGMSLHNAARVAADTVVQALERTRDAESGELLLGG</sequence>
<dbReference type="NCBIfam" id="TIGR00687">
    <property type="entry name" value="pyridox_kin"/>
    <property type="match status" value="1"/>
</dbReference>
<dbReference type="InterPro" id="IPR013749">
    <property type="entry name" value="PM/HMP-P_kinase-1"/>
</dbReference>
<feature type="domain" description="Pyridoxamine kinase/Phosphomethylpyrimidine kinase" evidence="6">
    <location>
        <begin position="98"/>
        <end position="278"/>
    </location>
</feature>
<name>A0A3R8LQI2_9BURK</name>
<dbReference type="Proteomes" id="UP000270261">
    <property type="component" value="Unassembled WGS sequence"/>
</dbReference>
<dbReference type="SUPFAM" id="SSF53613">
    <property type="entry name" value="Ribokinase-like"/>
    <property type="match status" value="1"/>
</dbReference>
<dbReference type="NCBIfam" id="NF006034">
    <property type="entry name" value="PRK08176.1"/>
    <property type="match status" value="1"/>
</dbReference>